<evidence type="ECO:0000256" key="1">
    <source>
        <dbReference type="ARBA" id="ARBA00008314"/>
    </source>
</evidence>
<organism evidence="14 15">
    <name type="scientific">Anabarilius grahami</name>
    <name type="common">Kanglang fish</name>
    <name type="synonym">Barilius grahami</name>
    <dbReference type="NCBI Taxonomy" id="495550"/>
    <lineage>
        <taxon>Eukaryota</taxon>
        <taxon>Metazoa</taxon>
        <taxon>Chordata</taxon>
        <taxon>Craniata</taxon>
        <taxon>Vertebrata</taxon>
        <taxon>Euteleostomi</taxon>
        <taxon>Actinopterygii</taxon>
        <taxon>Neopterygii</taxon>
        <taxon>Teleostei</taxon>
        <taxon>Ostariophysi</taxon>
        <taxon>Cypriniformes</taxon>
        <taxon>Xenocyprididae</taxon>
        <taxon>Xenocypridinae</taxon>
        <taxon>Xenocypridinae incertae sedis</taxon>
        <taxon>Anabarilius</taxon>
    </lineage>
</organism>
<evidence type="ECO:0000256" key="2">
    <source>
        <dbReference type="ARBA" id="ARBA00022481"/>
    </source>
</evidence>
<evidence type="ECO:0000259" key="12">
    <source>
        <dbReference type="PROSITE" id="PS51456"/>
    </source>
</evidence>
<dbReference type="Gene3D" id="1.20.5.340">
    <property type="match status" value="4"/>
</dbReference>
<dbReference type="FunFam" id="3.30.70.1590:FF:000001">
    <property type="entry name" value="Myosin heavy chain"/>
    <property type="match status" value="1"/>
</dbReference>
<dbReference type="SMART" id="SM00015">
    <property type="entry name" value="IQ"/>
    <property type="match status" value="1"/>
</dbReference>
<comment type="similarity">
    <text evidence="1 10">Belongs to the TRAFAC class myosin-kinesin ATPase superfamily. Myosin family.</text>
</comment>
<dbReference type="SUPFAM" id="SSF52540">
    <property type="entry name" value="P-loop containing nucleoside triphosphate hydrolases"/>
    <property type="match status" value="2"/>
</dbReference>
<feature type="region of interest" description="Disordered" evidence="11">
    <location>
        <begin position="1761"/>
        <end position="1783"/>
    </location>
</feature>
<feature type="compositionally biased region" description="Basic and acidic residues" evidence="11">
    <location>
        <begin position="1289"/>
        <end position="1303"/>
    </location>
</feature>
<dbReference type="GO" id="GO:0000146">
    <property type="term" value="F:microfilament motor activity"/>
    <property type="evidence" value="ECO:0007669"/>
    <property type="project" value="TreeGrafter"/>
</dbReference>
<reference evidence="14 15" key="1">
    <citation type="submission" date="2018-10" db="EMBL/GenBank/DDBJ databases">
        <title>Genome assembly for a Yunnan-Guizhou Plateau 3E fish, Anabarilius grahami (Regan), and its evolutionary and genetic applications.</title>
        <authorList>
            <person name="Jiang W."/>
        </authorList>
    </citation>
    <scope>NUCLEOTIDE SEQUENCE [LARGE SCALE GENOMIC DNA]</scope>
    <source>
        <strain evidence="14">AG-KIZ</strain>
        <tissue evidence="14">Muscle</tissue>
    </source>
</reference>
<feature type="region of interest" description="Disordered" evidence="11">
    <location>
        <begin position="1289"/>
        <end position="1320"/>
    </location>
</feature>
<dbReference type="GO" id="GO:0005737">
    <property type="term" value="C:cytoplasm"/>
    <property type="evidence" value="ECO:0007669"/>
    <property type="project" value="TreeGrafter"/>
</dbReference>
<feature type="binding site" evidence="10">
    <location>
        <begin position="262"/>
        <end position="269"/>
    </location>
    <ligand>
        <name>ATP</name>
        <dbReference type="ChEBI" id="CHEBI:30616"/>
    </ligand>
</feature>
<evidence type="ECO:0000256" key="7">
    <source>
        <dbReference type="ARBA" id="ARBA00023123"/>
    </source>
</evidence>
<dbReference type="InterPro" id="IPR001609">
    <property type="entry name" value="Myosin_head_motor_dom-like"/>
</dbReference>
<dbReference type="PROSITE" id="PS50096">
    <property type="entry name" value="IQ"/>
    <property type="match status" value="1"/>
</dbReference>
<feature type="domain" description="Myosin N-terminal SH3-like" evidence="13">
    <location>
        <begin position="31"/>
        <end position="81"/>
    </location>
</feature>
<dbReference type="SUPFAM" id="SSF90257">
    <property type="entry name" value="Myosin rod fragments"/>
    <property type="match status" value="6"/>
</dbReference>
<dbReference type="PRINTS" id="PR00193">
    <property type="entry name" value="MYOSINHEAVY"/>
</dbReference>
<keyword evidence="4 10" id="KW-0067">ATP-binding</keyword>
<dbReference type="PANTHER" id="PTHR45615:SF24">
    <property type="entry name" value="MYOSIN-10"/>
    <property type="match status" value="1"/>
</dbReference>
<dbReference type="PANTHER" id="PTHR45615">
    <property type="entry name" value="MYOSIN HEAVY CHAIN, NON-MUSCLE"/>
    <property type="match status" value="1"/>
</dbReference>
<accession>A0A3N0Y764</accession>
<dbReference type="FunFam" id="3.40.850.10:FF:000101">
    <property type="entry name" value="Slow myosin heavy chain 2"/>
    <property type="match status" value="1"/>
</dbReference>
<dbReference type="InterPro" id="IPR002928">
    <property type="entry name" value="Myosin_tail"/>
</dbReference>
<keyword evidence="7 10" id="KW-0518">Myosin</keyword>
<dbReference type="Gene3D" id="1.10.10.820">
    <property type="match status" value="1"/>
</dbReference>
<dbReference type="FunFam" id="2.30.30.360:FF:000001">
    <property type="entry name" value="Myosin heavy chain"/>
    <property type="match status" value="1"/>
</dbReference>
<dbReference type="Gene3D" id="6.10.250.2420">
    <property type="match status" value="1"/>
</dbReference>
<dbReference type="Gene3D" id="3.40.850.10">
    <property type="entry name" value="Kinesin motor domain"/>
    <property type="match status" value="2"/>
</dbReference>
<dbReference type="FunFam" id="1.20.5.340:FF:000008">
    <property type="entry name" value="Myosin heavy chain 11"/>
    <property type="match status" value="1"/>
</dbReference>
<gene>
    <name evidence="14" type="ORF">DPX16_9291</name>
</gene>
<dbReference type="Gene3D" id="1.20.58.530">
    <property type="match status" value="1"/>
</dbReference>
<dbReference type="Gene3D" id="4.10.270.10">
    <property type="entry name" value="Myosin, subunit A"/>
    <property type="match status" value="1"/>
</dbReference>
<protein>
    <submittedName>
        <fullName evidence="14">Myosin-10</fullName>
    </submittedName>
</protein>
<evidence type="ECO:0000256" key="9">
    <source>
        <dbReference type="ARBA" id="ARBA00023203"/>
    </source>
</evidence>
<keyword evidence="5" id="KW-0112">Calmodulin-binding</keyword>
<dbReference type="OrthoDB" id="10254995at2759"/>
<keyword evidence="15" id="KW-1185">Reference proteome</keyword>
<dbReference type="Pfam" id="PF01576">
    <property type="entry name" value="Myosin_tail_1"/>
    <property type="match status" value="1"/>
</dbReference>
<dbReference type="GO" id="GO:0032982">
    <property type="term" value="C:myosin filament"/>
    <property type="evidence" value="ECO:0007669"/>
    <property type="project" value="TreeGrafter"/>
</dbReference>
<feature type="compositionally biased region" description="Polar residues" evidence="11">
    <location>
        <begin position="2029"/>
        <end position="2038"/>
    </location>
</feature>
<feature type="region of interest" description="Disordered" evidence="11">
    <location>
        <begin position="1837"/>
        <end position="1857"/>
    </location>
</feature>
<dbReference type="FunFam" id="4.10.270.10:FF:000001">
    <property type="entry name" value="Myosin heavy chain, non-muscle"/>
    <property type="match status" value="1"/>
</dbReference>
<dbReference type="FunFam" id="1.20.58.530:FF:000003">
    <property type="entry name" value="Myosin heavy chain 10"/>
    <property type="match status" value="1"/>
</dbReference>
<keyword evidence="8 10" id="KW-0505">Motor protein</keyword>
<dbReference type="FunFam" id="1.20.120.720:FF:000002">
    <property type="entry name" value="Myosin heavy chain 10"/>
    <property type="match status" value="1"/>
</dbReference>
<comment type="caution">
    <text evidence="14">The sequence shown here is derived from an EMBL/GenBank/DDBJ whole genome shotgun (WGS) entry which is preliminary data.</text>
</comment>
<feature type="compositionally biased region" description="Basic and acidic residues" evidence="11">
    <location>
        <begin position="1927"/>
        <end position="1941"/>
    </location>
</feature>
<dbReference type="Gene3D" id="3.30.70.1590">
    <property type="match status" value="1"/>
</dbReference>
<dbReference type="InterPro" id="IPR008989">
    <property type="entry name" value="Myosin_S1_N"/>
</dbReference>
<dbReference type="GO" id="GO:0005516">
    <property type="term" value="F:calmodulin binding"/>
    <property type="evidence" value="ECO:0007669"/>
    <property type="project" value="UniProtKB-KW"/>
</dbReference>
<dbReference type="Proteomes" id="UP000281406">
    <property type="component" value="Unassembled WGS sequence"/>
</dbReference>
<feature type="compositionally biased region" description="Basic and acidic residues" evidence="11">
    <location>
        <begin position="1763"/>
        <end position="1773"/>
    </location>
</feature>
<dbReference type="SMART" id="SM00242">
    <property type="entry name" value="MYSc"/>
    <property type="match status" value="1"/>
</dbReference>
<dbReference type="Gene3D" id="1.20.120.720">
    <property type="entry name" value="Myosin VI head, motor domain, U50 subdomain"/>
    <property type="match status" value="1"/>
</dbReference>
<dbReference type="GO" id="GO:0016460">
    <property type="term" value="C:myosin II complex"/>
    <property type="evidence" value="ECO:0007669"/>
    <property type="project" value="UniProtKB-ARBA"/>
</dbReference>
<proteinExistence type="inferred from homology"/>
<evidence type="ECO:0000256" key="6">
    <source>
        <dbReference type="ARBA" id="ARBA00023054"/>
    </source>
</evidence>
<evidence type="ECO:0000256" key="4">
    <source>
        <dbReference type="ARBA" id="ARBA00022840"/>
    </source>
</evidence>
<feature type="domain" description="Myosin motor" evidence="12">
    <location>
        <begin position="85"/>
        <end position="848"/>
    </location>
</feature>
<dbReference type="FunFam" id="1.20.5.340:FF:000007">
    <property type="entry name" value="Myosin heavy chain, non-muscle"/>
    <property type="match status" value="1"/>
</dbReference>
<dbReference type="Pfam" id="PF00612">
    <property type="entry name" value="IQ"/>
    <property type="match status" value="1"/>
</dbReference>
<evidence type="ECO:0000313" key="15">
    <source>
        <dbReference type="Proteomes" id="UP000281406"/>
    </source>
</evidence>
<dbReference type="Gene3D" id="2.30.30.360">
    <property type="entry name" value="Myosin S1 fragment, N-terminal"/>
    <property type="match status" value="1"/>
</dbReference>
<keyword evidence="3 10" id="KW-0547">Nucleotide-binding</keyword>
<keyword evidence="6" id="KW-0175">Coiled coil</keyword>
<evidence type="ECO:0000256" key="5">
    <source>
        <dbReference type="ARBA" id="ARBA00022860"/>
    </source>
</evidence>
<dbReference type="InterPro" id="IPR000048">
    <property type="entry name" value="IQ_motif_EF-hand-BS"/>
</dbReference>
<evidence type="ECO:0000313" key="14">
    <source>
        <dbReference type="EMBL" id="ROL41700.1"/>
    </source>
</evidence>
<evidence type="ECO:0000256" key="11">
    <source>
        <dbReference type="SAM" id="MobiDB-lite"/>
    </source>
</evidence>
<dbReference type="Pfam" id="PF02736">
    <property type="entry name" value="Myosin_N"/>
    <property type="match status" value="1"/>
</dbReference>
<dbReference type="EMBL" id="RJVU01051519">
    <property type="protein sequence ID" value="ROL41700.1"/>
    <property type="molecule type" value="Genomic_DNA"/>
</dbReference>
<evidence type="ECO:0000256" key="10">
    <source>
        <dbReference type="PROSITE-ProRule" id="PRU00782"/>
    </source>
</evidence>
<feature type="region of interest" description="Disordered" evidence="11">
    <location>
        <begin position="1927"/>
        <end position="2038"/>
    </location>
</feature>
<feature type="region of interest" description="Actin-binding" evidence="10">
    <location>
        <begin position="726"/>
        <end position="748"/>
    </location>
</feature>
<sequence length="2038" mass="236634">MAQRSGQEDPERYLFVDRAVVYNPASQADWTAKKLVWVPSERHGFEAASIREERGEEVLVELAENGKKAQVNKDDIQKMNPPKFSKVEDMAELTCLNEASVLHNLKDRYYSGLIYTYSGLFCVVINPYKNLPIYSENIIEMYRGKKRHEMPPHIYAISESAYRCMLQVVWGWLPTLQHTPLQHNRIRKPLPCMATYFLVPPDTHKCLTFQGWPELSSYLILQEQQFNSDVKLFIYIISNILQQQIRELRHHPNDHLEEIPGGESGAGKTENTKKVIQYLAHVASSHKGRKDHNIPGELERQLLQANPILESFGNAKTVKNDNSSRFSQDLLEKSRAIRQAKDERTFHVFYQLLAGAGEHLRSDLLLEGFNNYRFLSNGNIPIPGQQDKDNFQETMEAMNIMSFSHDEILSMLKVVSAVLQFGNIVFKKERNTDQASMPENTAAQKLCHLLGMNVMEFTRAILSPKIKVGRDSVQKAQTKEQADFAVEALAKATYERLFRWLVHRINKALDRTKRQGASFIGILDIAGFEIFQLNSFEQLCINYTNEKLQQLFNHTMFILEQEEYQREGIEWSFIDFGLDLQPCIDLIERPANPPGVLALLDEECWFPKATDKTFVDKLVQEQGTHGKFQKPRQLKDKADFCIIHYAGRVDYKADEWLMKNMDPLNDNVATLLHQSTDKFVAELWKDVDRIVGLDQVAGMNETAFGATYKTKKGMFRTVGQLYKESLTKLMATLRNTNPNFVRCIIPNHEKRAGKLEPHLVLDQLRCNGVLEGIRICRQGFPNRIIFQEFRQRYEILTPNAIPKGFMDGKQACERMIRALELDPNLFRIGQSKIFFRTGVLAHLEEERDLKITDIIIYFQSVCRGYLARKAFAKKQQQLSALKVLQRNCAAYLKLRHWQWWRLFTKVKPLLQVTRQEEEMQAKDEELIKVKERQVKVENELVEMERKHQQLLEEKNILAEQLQAETELFAEAEEMRARLVAKKQELEEILHDLESRVEEEEERNQSLQNEKKKMQSHIQDLEEQLDEEEAARQKLQLEKVTAEAKIKKMEEDILLLEDQNSKFLKEKKLLEDRVSEMTSQLAEEEEKAKNLGKVKNKQEMMMVDLEERLKKEEKTRQELEKAKRKLDGETTDLQDQIAELQAQIEELKIQLAKKEEELQAVLTRGDEEVAQKNNALKQVRELQAQIAELQEDLESEKAARNKAEKLKRDLSEELEALKTELEDTLDTTAAQQELRTKREQEVAELKKAIDDETKNHESQIQEIRQRHGTALEEISEQLEQAKRVKANLEKNKQTLESDNKEMASEVKTLQQAKSESEHKRKKLEAQLQEFMARFSEGEKVKGELSDRSHKLQTELDNVSSLLEDAEKKGIKLAKDASSLESQLQDTQELLQEETRQKLNLSSRIRQLDEEKNNLLEQQEEEEEARRNLEKQLATLQAQLVETKKKLEDDVGTLEGLEEVKRKLQKDMEGTSQKLEEKAIAYDKLEKTKNRLQQELDDLIVDLDHQRQIVSNLEKKQKKFDQMLAEEKNISARYAEERDRAEAEAREKETKALSMARALDEALEAKEEFERLNKQLRAEMEDLMSSKDDVGKNVHELEKSKRTLEQQVEEMRTQLEELEDELQATEDAKLRLEVNMQAMKAQFDRDLQARDEQNEEKKRALVKQVREMEAELEDERKQRALAVAAKKKLELDLKDVEAQIEAANKARDEAIKQLRKLQAQMKDYQRELEEARTSRDEIFAQSKENEKKLKSLEAEILQLQEDLASSERARRHAEQERDELADEISNSASGKAALLDEKRRLEARIAQLEEELEEEQSNMELLNDRFRKTTMQVDTLNTELAGERSAAQKSENARQQLERQNKDLKAKLQELEGSIKSKFKASIAALEAKIIQLEEQLEQEAKERAAANKIVRRTEKKLKEVFMQVEDERRHADQYKEQMEKANSRMKQLKRQLEEAEEEATRANASRRKLQRELDDATEASEGLSREVNTLKNRLRRGGPVSFSSSRSGRRQLQMEGELSDDDGDSKASDLNENQPAQAE</sequence>
<dbReference type="GO" id="GO:0005524">
    <property type="term" value="F:ATP binding"/>
    <property type="evidence" value="ECO:0007669"/>
    <property type="project" value="UniProtKB-UniRule"/>
</dbReference>
<evidence type="ECO:0000256" key="8">
    <source>
        <dbReference type="ARBA" id="ARBA00023175"/>
    </source>
</evidence>
<dbReference type="GO" id="GO:0051015">
    <property type="term" value="F:actin filament binding"/>
    <property type="evidence" value="ECO:0007669"/>
    <property type="project" value="InterPro"/>
</dbReference>
<keyword evidence="2" id="KW-0488">Methylation</keyword>
<name>A0A3N0Y764_ANAGA</name>
<dbReference type="GO" id="GO:0048731">
    <property type="term" value="P:system development"/>
    <property type="evidence" value="ECO:0007669"/>
    <property type="project" value="UniProtKB-ARBA"/>
</dbReference>
<evidence type="ECO:0000259" key="13">
    <source>
        <dbReference type="PROSITE" id="PS51844"/>
    </source>
</evidence>
<dbReference type="InterPro" id="IPR027417">
    <property type="entry name" value="P-loop_NTPase"/>
</dbReference>
<dbReference type="FunFam" id="1.10.10.820:FF:000002">
    <property type="entry name" value="Myosin heavy chain 10"/>
    <property type="match status" value="1"/>
</dbReference>
<evidence type="ECO:0000256" key="3">
    <source>
        <dbReference type="ARBA" id="ARBA00022741"/>
    </source>
</evidence>
<dbReference type="InterPro" id="IPR004009">
    <property type="entry name" value="SH3_Myosin"/>
</dbReference>
<dbReference type="PROSITE" id="PS51456">
    <property type="entry name" value="MYOSIN_MOTOR"/>
    <property type="match status" value="1"/>
</dbReference>
<keyword evidence="9 10" id="KW-0009">Actin-binding</keyword>
<dbReference type="GO" id="GO:0000281">
    <property type="term" value="P:mitotic cytokinesis"/>
    <property type="evidence" value="ECO:0007669"/>
    <property type="project" value="TreeGrafter"/>
</dbReference>
<feature type="region of interest" description="Disordered" evidence="11">
    <location>
        <begin position="996"/>
        <end position="1018"/>
    </location>
</feature>
<dbReference type="Pfam" id="PF00063">
    <property type="entry name" value="Myosin_head"/>
    <property type="match status" value="2"/>
</dbReference>
<dbReference type="GO" id="GO:0008360">
    <property type="term" value="P:regulation of cell shape"/>
    <property type="evidence" value="ECO:0007669"/>
    <property type="project" value="TreeGrafter"/>
</dbReference>
<dbReference type="PROSITE" id="PS51844">
    <property type="entry name" value="SH3_LIKE"/>
    <property type="match status" value="1"/>
</dbReference>
<dbReference type="FunFam" id="1.20.5.340:FF:000009">
    <property type="entry name" value="myosin-11 isoform X2"/>
    <property type="match status" value="1"/>
</dbReference>
<dbReference type="InterPro" id="IPR036961">
    <property type="entry name" value="Kinesin_motor_dom_sf"/>
</dbReference>
<dbReference type="GO" id="GO:0031032">
    <property type="term" value="P:actomyosin structure organization"/>
    <property type="evidence" value="ECO:0007669"/>
    <property type="project" value="TreeGrafter"/>
</dbReference>